<accession>A0AAN9ZDU2</accession>
<evidence type="ECO:0000256" key="2">
    <source>
        <dbReference type="ARBA" id="ARBA00022737"/>
    </source>
</evidence>
<dbReference type="GO" id="GO:0031012">
    <property type="term" value="C:extracellular matrix"/>
    <property type="evidence" value="ECO:0007669"/>
    <property type="project" value="TreeGrafter"/>
</dbReference>
<dbReference type="PROSITE" id="PS00233">
    <property type="entry name" value="CHIT_BIND_RR_1"/>
    <property type="match status" value="1"/>
</dbReference>
<reference evidence="7 8" key="1">
    <citation type="submission" date="2024-03" db="EMBL/GenBank/DDBJ databases">
        <title>The genome assembly and annotation of the cricket Gryllus longicercus Weissman &amp; Gray.</title>
        <authorList>
            <person name="Szrajer S."/>
            <person name="Gray D."/>
            <person name="Ylla G."/>
        </authorList>
    </citation>
    <scope>NUCLEOTIDE SEQUENCE [LARGE SCALE GENOMIC DNA]</scope>
    <source>
        <strain evidence="7">DAG 2021-001</strain>
        <tissue evidence="7">Whole body minus gut</tissue>
    </source>
</reference>
<dbReference type="InterPro" id="IPR000618">
    <property type="entry name" value="Insect_cuticle"/>
</dbReference>
<dbReference type="PRINTS" id="PR00947">
    <property type="entry name" value="CUTICLE"/>
</dbReference>
<comment type="caution">
    <text evidence="7">The sequence shown here is derived from an EMBL/GenBank/DDBJ whole genome shotgun (WGS) entry which is preliminary data.</text>
</comment>
<dbReference type="GO" id="GO:0042302">
    <property type="term" value="F:structural constituent of cuticle"/>
    <property type="evidence" value="ECO:0007669"/>
    <property type="project" value="UniProtKB-UniRule"/>
</dbReference>
<protein>
    <recommendedName>
        <fullName evidence="9">Cuticular protein</fullName>
    </recommendedName>
</protein>
<dbReference type="AlphaFoldDB" id="A0AAN9ZDU2"/>
<name>A0AAN9ZDU2_9ORTH</name>
<dbReference type="Proteomes" id="UP001378592">
    <property type="component" value="Unassembled WGS sequence"/>
</dbReference>
<feature type="region of interest" description="Disordered" evidence="5">
    <location>
        <begin position="144"/>
        <end position="167"/>
    </location>
</feature>
<dbReference type="PROSITE" id="PS51155">
    <property type="entry name" value="CHIT_BIND_RR_2"/>
    <property type="match status" value="1"/>
</dbReference>
<keyword evidence="1 4" id="KW-0193">Cuticle</keyword>
<proteinExistence type="predicted"/>
<keyword evidence="6" id="KW-0732">Signal</keyword>
<comment type="function">
    <text evidence="3">Component of the cuticle of migratory locust which contains more than 100 different structural proteins.</text>
</comment>
<feature type="signal peptide" evidence="6">
    <location>
        <begin position="1"/>
        <end position="20"/>
    </location>
</feature>
<evidence type="ECO:0000313" key="8">
    <source>
        <dbReference type="Proteomes" id="UP001378592"/>
    </source>
</evidence>
<evidence type="ECO:0000313" key="7">
    <source>
        <dbReference type="EMBL" id="KAK7872431.1"/>
    </source>
</evidence>
<dbReference type="GO" id="GO:0005615">
    <property type="term" value="C:extracellular space"/>
    <property type="evidence" value="ECO:0007669"/>
    <property type="project" value="TreeGrafter"/>
</dbReference>
<dbReference type="PANTHER" id="PTHR12236">
    <property type="entry name" value="STRUCTURAL CONTITUENT OF CUTICLE"/>
    <property type="match status" value="1"/>
</dbReference>
<feature type="chain" id="PRO_5042838382" description="Cuticular protein" evidence="6">
    <location>
        <begin position="21"/>
        <end position="167"/>
    </location>
</feature>
<keyword evidence="8" id="KW-1185">Reference proteome</keyword>
<sequence>MHAVSLTALAVLALAAAALASHEDYAHHVPNYKFDYSVHDPHHGDVKSQHESRHGDQVKGAYSLVEPDGHVRKVQYTADKHNGFQAIVSREGKTSLHGYGKQDEQGLGAGNGAGWESGVGAGAGAGAGAGYGYGSGASAGIVSGGHGGSAQHSWHIAHGKASVSQKF</sequence>
<keyword evidence="2" id="KW-0677">Repeat</keyword>
<evidence type="ECO:0000256" key="1">
    <source>
        <dbReference type="ARBA" id="ARBA00022460"/>
    </source>
</evidence>
<evidence type="ECO:0000256" key="3">
    <source>
        <dbReference type="ARBA" id="ARBA00037307"/>
    </source>
</evidence>
<dbReference type="PANTHER" id="PTHR12236:SF75">
    <property type="entry name" value="CUTICULAR PROTEIN 62BB, ISOFORM A"/>
    <property type="match status" value="1"/>
</dbReference>
<evidence type="ECO:0008006" key="9">
    <source>
        <dbReference type="Google" id="ProtNLM"/>
    </source>
</evidence>
<dbReference type="EMBL" id="JAZDUA010000025">
    <property type="protein sequence ID" value="KAK7872431.1"/>
    <property type="molecule type" value="Genomic_DNA"/>
</dbReference>
<evidence type="ECO:0000256" key="5">
    <source>
        <dbReference type="SAM" id="MobiDB-lite"/>
    </source>
</evidence>
<dbReference type="InterPro" id="IPR051217">
    <property type="entry name" value="Insect_Cuticle_Struc_Prot"/>
</dbReference>
<evidence type="ECO:0000256" key="6">
    <source>
        <dbReference type="SAM" id="SignalP"/>
    </source>
</evidence>
<dbReference type="Pfam" id="PF00379">
    <property type="entry name" value="Chitin_bind_4"/>
    <property type="match status" value="1"/>
</dbReference>
<evidence type="ECO:0000256" key="4">
    <source>
        <dbReference type="PROSITE-ProRule" id="PRU00497"/>
    </source>
</evidence>
<dbReference type="InterPro" id="IPR031311">
    <property type="entry name" value="CHIT_BIND_RR_consensus"/>
</dbReference>
<organism evidence="7 8">
    <name type="scientific">Gryllus longicercus</name>
    <dbReference type="NCBI Taxonomy" id="2509291"/>
    <lineage>
        <taxon>Eukaryota</taxon>
        <taxon>Metazoa</taxon>
        <taxon>Ecdysozoa</taxon>
        <taxon>Arthropoda</taxon>
        <taxon>Hexapoda</taxon>
        <taxon>Insecta</taxon>
        <taxon>Pterygota</taxon>
        <taxon>Neoptera</taxon>
        <taxon>Polyneoptera</taxon>
        <taxon>Orthoptera</taxon>
        <taxon>Ensifera</taxon>
        <taxon>Gryllidea</taxon>
        <taxon>Grylloidea</taxon>
        <taxon>Gryllidae</taxon>
        <taxon>Gryllinae</taxon>
        <taxon>Gryllus</taxon>
    </lineage>
</organism>
<gene>
    <name evidence="7" type="ORF">R5R35_007034</name>
</gene>